<dbReference type="GO" id="GO:0043066">
    <property type="term" value="P:negative regulation of apoptotic process"/>
    <property type="evidence" value="ECO:0007669"/>
    <property type="project" value="TreeGrafter"/>
</dbReference>
<organism evidence="6">
    <name type="scientific">Thrips palmi</name>
    <name type="common">Melon thrips</name>
    <dbReference type="NCBI Taxonomy" id="161013"/>
    <lineage>
        <taxon>Eukaryota</taxon>
        <taxon>Metazoa</taxon>
        <taxon>Ecdysozoa</taxon>
        <taxon>Arthropoda</taxon>
        <taxon>Hexapoda</taxon>
        <taxon>Insecta</taxon>
        <taxon>Pterygota</taxon>
        <taxon>Neoptera</taxon>
        <taxon>Paraneoptera</taxon>
        <taxon>Thysanoptera</taxon>
        <taxon>Terebrantia</taxon>
        <taxon>Thripoidea</taxon>
        <taxon>Thripidae</taxon>
        <taxon>Thrips</taxon>
    </lineage>
</organism>
<dbReference type="Proteomes" id="UP000515158">
    <property type="component" value="Unplaced"/>
</dbReference>
<dbReference type="Gene3D" id="3.30.40.10">
    <property type="entry name" value="Zinc/RING finger domain, C3HC4 (zinc finger)"/>
    <property type="match status" value="1"/>
</dbReference>
<evidence type="ECO:0000313" key="5">
    <source>
        <dbReference type="Proteomes" id="UP000515158"/>
    </source>
</evidence>
<evidence type="ECO:0000313" key="6">
    <source>
        <dbReference type="RefSeq" id="XP_034233927.1"/>
    </source>
</evidence>
<dbReference type="GO" id="GO:0008270">
    <property type="term" value="F:zinc ion binding"/>
    <property type="evidence" value="ECO:0007669"/>
    <property type="project" value="UniProtKB-KW"/>
</dbReference>
<evidence type="ECO:0000256" key="1">
    <source>
        <dbReference type="ARBA" id="ARBA00022723"/>
    </source>
</evidence>
<keyword evidence="2" id="KW-0863">Zinc-finger</keyword>
<dbReference type="InterPro" id="IPR036280">
    <property type="entry name" value="Multihaem_cyt_sf"/>
</dbReference>
<evidence type="ECO:0000256" key="2">
    <source>
        <dbReference type="ARBA" id="ARBA00022771"/>
    </source>
</evidence>
<dbReference type="GO" id="GO:0010468">
    <property type="term" value="P:regulation of gene expression"/>
    <property type="evidence" value="ECO:0007669"/>
    <property type="project" value="TreeGrafter"/>
</dbReference>
<feature type="compositionally biased region" description="Low complexity" evidence="4">
    <location>
        <begin position="152"/>
        <end position="164"/>
    </location>
</feature>
<dbReference type="InterPro" id="IPR013083">
    <property type="entry name" value="Znf_RING/FYVE/PHD"/>
</dbReference>
<protein>
    <submittedName>
        <fullName evidence="6">E3 ubiquitin-protein ligase Mdm2-like</fullName>
    </submittedName>
</protein>
<evidence type="ECO:0000256" key="4">
    <source>
        <dbReference type="SAM" id="MobiDB-lite"/>
    </source>
</evidence>
<keyword evidence="3" id="KW-0862">Zinc</keyword>
<dbReference type="SUPFAM" id="SSF48695">
    <property type="entry name" value="Multiheme cytochromes"/>
    <property type="match status" value="1"/>
</dbReference>
<sequence length="235" mass="26030">MDVVCVPVPRFSLGDVCSAVNSIMTREFKLESESDLSPSDMDESVCSAQEELTASCQDTPDTESESSSLESEFSVASSASHCPTLPEISSGPEDIYEAANLAFATAKQSRCIRCHNVKSSPFLYCRGCHKDRKRFFPPCPRRKKKVIGKLNSSIKSSEPNSSQSTSDEMKPDETSVRPTVCGCCMDAPCNGIFVHGDVGHQIYCYRCSHRLWLERKLCPYCNRSISKVVKLFQVV</sequence>
<dbReference type="KEGG" id="tpal:117640970"/>
<dbReference type="OrthoDB" id="24526at2759"/>
<dbReference type="GO" id="GO:0016567">
    <property type="term" value="P:protein ubiquitination"/>
    <property type="evidence" value="ECO:0007669"/>
    <property type="project" value="TreeGrafter"/>
</dbReference>
<keyword evidence="5" id="KW-1185">Reference proteome</keyword>
<keyword evidence="1" id="KW-0479">Metal-binding</keyword>
<dbReference type="PANTHER" id="PTHR46858:SF5">
    <property type="entry name" value="E3 UBIQUITIN-PROTEIN LIGASE APD1-RELATED"/>
    <property type="match status" value="1"/>
</dbReference>
<name>A0A6P8YJ22_THRPL</name>
<dbReference type="PANTHER" id="PTHR46858">
    <property type="entry name" value="OS05G0521000 PROTEIN"/>
    <property type="match status" value="1"/>
</dbReference>
<dbReference type="GeneID" id="117640970"/>
<gene>
    <name evidence="6" type="primary">LOC117640970</name>
</gene>
<accession>A0A6P8YJ22</accession>
<evidence type="ECO:0000256" key="3">
    <source>
        <dbReference type="ARBA" id="ARBA00022833"/>
    </source>
</evidence>
<proteinExistence type="predicted"/>
<dbReference type="RefSeq" id="XP_034233927.1">
    <property type="nucleotide sequence ID" value="XM_034378036.1"/>
</dbReference>
<feature type="region of interest" description="Disordered" evidence="4">
    <location>
        <begin position="150"/>
        <end position="173"/>
    </location>
</feature>
<reference evidence="6" key="1">
    <citation type="submission" date="2025-08" db="UniProtKB">
        <authorList>
            <consortium name="RefSeq"/>
        </authorList>
    </citation>
    <scope>IDENTIFICATION</scope>
    <source>
        <tissue evidence="6">Total insect</tissue>
    </source>
</reference>
<dbReference type="InParanoid" id="A0A6P8YJ22"/>
<dbReference type="Pfam" id="PF13920">
    <property type="entry name" value="zf-C3HC4_3"/>
    <property type="match status" value="1"/>
</dbReference>
<dbReference type="GO" id="GO:0061630">
    <property type="term" value="F:ubiquitin protein ligase activity"/>
    <property type="evidence" value="ECO:0007669"/>
    <property type="project" value="TreeGrafter"/>
</dbReference>
<dbReference type="AlphaFoldDB" id="A0A6P8YJ22"/>